<sequence length="147" mass="16430">MVLGCLRRAFMLAFVAFWCFGGTAFLINVLVVLLRTPRRNAPLIAVVSVFLLIWVSFTTLFCGGFFRCSELRHRMSPVLPTALACLRGVGQLLCLPCRLPVCLVVVDMPLVLSQSMAKTKKRPPKFTASTEEPRHLPEGPNALWLER</sequence>
<comment type="caution">
    <text evidence="3">The sequence shown here is derived from an EMBL/GenBank/DDBJ whole genome shotgun (WGS) entry which is preliminary data.</text>
</comment>
<name>A0A835A6B6_9POAL</name>
<reference evidence="3" key="1">
    <citation type="submission" date="2020-07" db="EMBL/GenBank/DDBJ databases">
        <title>Genome sequence and genetic diversity analysis of an under-domesticated orphan crop, white fonio (Digitaria exilis).</title>
        <authorList>
            <person name="Bennetzen J.L."/>
            <person name="Chen S."/>
            <person name="Ma X."/>
            <person name="Wang X."/>
            <person name="Yssel A.E.J."/>
            <person name="Chaluvadi S.R."/>
            <person name="Johnson M."/>
            <person name="Gangashetty P."/>
            <person name="Hamidou F."/>
            <person name="Sanogo M.D."/>
            <person name="Zwaenepoel A."/>
            <person name="Wallace J."/>
            <person name="Van De Peer Y."/>
            <person name="Van Deynze A."/>
        </authorList>
    </citation>
    <scope>NUCLEOTIDE SEQUENCE</scope>
    <source>
        <tissue evidence="3">Leaves</tissue>
    </source>
</reference>
<keyword evidence="2" id="KW-1133">Transmembrane helix</keyword>
<dbReference type="Proteomes" id="UP000636709">
    <property type="component" value="Unassembled WGS sequence"/>
</dbReference>
<evidence type="ECO:0000313" key="3">
    <source>
        <dbReference type="EMBL" id="KAF8642589.1"/>
    </source>
</evidence>
<evidence type="ECO:0000256" key="2">
    <source>
        <dbReference type="SAM" id="Phobius"/>
    </source>
</evidence>
<proteinExistence type="predicted"/>
<dbReference type="AlphaFoldDB" id="A0A835A6B6"/>
<gene>
    <name evidence="3" type="ORF">HU200_067268</name>
</gene>
<evidence type="ECO:0000313" key="4">
    <source>
        <dbReference type="Proteomes" id="UP000636709"/>
    </source>
</evidence>
<feature type="region of interest" description="Disordered" evidence="1">
    <location>
        <begin position="122"/>
        <end position="147"/>
    </location>
</feature>
<feature type="transmembrane region" description="Helical" evidence="2">
    <location>
        <begin position="41"/>
        <end position="66"/>
    </location>
</feature>
<dbReference type="EMBL" id="JACEFO010003289">
    <property type="protein sequence ID" value="KAF8642589.1"/>
    <property type="molecule type" value="Genomic_DNA"/>
</dbReference>
<organism evidence="3 4">
    <name type="scientific">Digitaria exilis</name>
    <dbReference type="NCBI Taxonomy" id="1010633"/>
    <lineage>
        <taxon>Eukaryota</taxon>
        <taxon>Viridiplantae</taxon>
        <taxon>Streptophyta</taxon>
        <taxon>Embryophyta</taxon>
        <taxon>Tracheophyta</taxon>
        <taxon>Spermatophyta</taxon>
        <taxon>Magnoliopsida</taxon>
        <taxon>Liliopsida</taxon>
        <taxon>Poales</taxon>
        <taxon>Poaceae</taxon>
        <taxon>PACMAD clade</taxon>
        <taxon>Panicoideae</taxon>
        <taxon>Panicodae</taxon>
        <taxon>Paniceae</taxon>
        <taxon>Anthephorinae</taxon>
        <taxon>Digitaria</taxon>
    </lineage>
</organism>
<evidence type="ECO:0000256" key="1">
    <source>
        <dbReference type="SAM" id="MobiDB-lite"/>
    </source>
</evidence>
<keyword evidence="2" id="KW-0812">Transmembrane</keyword>
<keyword evidence="2" id="KW-0472">Membrane</keyword>
<protein>
    <submittedName>
        <fullName evidence="3">Uncharacterized protein</fullName>
    </submittedName>
</protein>
<feature type="transmembrane region" description="Helical" evidence="2">
    <location>
        <begin position="12"/>
        <end position="35"/>
    </location>
</feature>
<keyword evidence="4" id="KW-1185">Reference proteome</keyword>
<accession>A0A835A6B6</accession>